<evidence type="ECO:0000256" key="1">
    <source>
        <dbReference type="SAM" id="MobiDB-lite"/>
    </source>
</evidence>
<dbReference type="PANTHER" id="PTHR33395:SF22">
    <property type="entry name" value="REVERSE TRANSCRIPTASE DOMAIN-CONTAINING PROTEIN"/>
    <property type="match status" value="1"/>
</dbReference>
<dbReference type="PANTHER" id="PTHR33395">
    <property type="entry name" value="TRANSCRIPTASE, PUTATIVE-RELATED-RELATED"/>
    <property type="match status" value="1"/>
</dbReference>
<dbReference type="GO" id="GO:0061343">
    <property type="term" value="P:cell adhesion involved in heart morphogenesis"/>
    <property type="evidence" value="ECO:0007669"/>
    <property type="project" value="TreeGrafter"/>
</dbReference>
<keyword evidence="2" id="KW-1133">Transmembrane helix</keyword>
<dbReference type="GeneID" id="108501611"/>
<dbReference type="CTD" id="340481"/>
<evidence type="ECO:0000313" key="4">
    <source>
        <dbReference type="RefSeq" id="XP_017679178.1"/>
    </source>
</evidence>
<keyword evidence="3" id="KW-1185">Reference proteome</keyword>
<gene>
    <name evidence="4" type="primary">ZDHHC21</name>
</gene>
<dbReference type="RefSeq" id="XP_017679178.1">
    <property type="nucleotide sequence ID" value="XM_017823689.1"/>
</dbReference>
<feature type="region of interest" description="Disordered" evidence="1">
    <location>
        <begin position="374"/>
        <end position="394"/>
    </location>
</feature>
<protein>
    <submittedName>
        <fullName evidence="4">Palmitoyltransferase ZDHHC21 isoform X1</fullName>
    </submittedName>
</protein>
<dbReference type="Proteomes" id="UP000504624">
    <property type="component" value="Unplaced"/>
</dbReference>
<evidence type="ECO:0000256" key="2">
    <source>
        <dbReference type="SAM" id="Phobius"/>
    </source>
</evidence>
<evidence type="ECO:0000313" key="3">
    <source>
        <dbReference type="Proteomes" id="UP000504624"/>
    </source>
</evidence>
<name>A0A6J0HXC1_9PASS</name>
<dbReference type="OrthoDB" id="331948at2759"/>
<sequence length="394" mass="45111">MDFMSGLLDGPPDQEEEVDETFYGIASWSQAFGLLGDFNHPGICWRDNTARHTQSRKFPQIIEDNFWMKVVEEPMRRGVLLNVALTNQEGLVEDVKVGGSLAFSLPPEMVELRILREGSKAVSRTRTLSFQRAIFNLFKDLFRGVPQDRALEKKGLKKAGQYSAALPPNSRQMYTYEQEIKQAGRRPAWMSRELLANLKTEERNLWDVEKETIWEDYMEYRQGTQGCDEESQGPLELSLSGDIKDKKKALCKYVNSKRKIKESVGLLLNQMGVLVMEDTEKDVFVFRHELALLRISAFMGLIILGGISRLFYTQLMGIFTDTTGIEKMSNCCEDMCEVSRVAAEDLSVCWTSWSAHNAKLYLLKLDKTKMQKHMNMKKTNKQTTKQAKTPIKSK</sequence>
<accession>A0A6J0HXC1</accession>
<proteinExistence type="predicted"/>
<keyword evidence="2" id="KW-0812">Transmembrane</keyword>
<feature type="compositionally biased region" description="Low complexity" evidence="1">
    <location>
        <begin position="381"/>
        <end position="394"/>
    </location>
</feature>
<dbReference type="GO" id="GO:0031012">
    <property type="term" value="C:extracellular matrix"/>
    <property type="evidence" value="ECO:0007669"/>
    <property type="project" value="TreeGrafter"/>
</dbReference>
<reference evidence="4" key="1">
    <citation type="submission" date="2025-08" db="UniProtKB">
        <authorList>
            <consortium name="RefSeq"/>
        </authorList>
    </citation>
    <scope>IDENTIFICATION</scope>
</reference>
<keyword evidence="2" id="KW-0472">Membrane</keyword>
<organism evidence="3 4">
    <name type="scientific">Lepidothrix coronata</name>
    <name type="common">blue-crowned manakin</name>
    <dbReference type="NCBI Taxonomy" id="321398"/>
    <lineage>
        <taxon>Eukaryota</taxon>
        <taxon>Metazoa</taxon>
        <taxon>Chordata</taxon>
        <taxon>Craniata</taxon>
        <taxon>Vertebrata</taxon>
        <taxon>Euteleostomi</taxon>
        <taxon>Archelosauria</taxon>
        <taxon>Archosauria</taxon>
        <taxon>Dinosauria</taxon>
        <taxon>Saurischia</taxon>
        <taxon>Theropoda</taxon>
        <taxon>Coelurosauria</taxon>
        <taxon>Aves</taxon>
        <taxon>Neognathae</taxon>
        <taxon>Neoaves</taxon>
        <taxon>Telluraves</taxon>
        <taxon>Australaves</taxon>
        <taxon>Passeriformes</taxon>
        <taxon>Pipridae</taxon>
        <taxon>Lepidothrix</taxon>
    </lineage>
</organism>
<dbReference type="GO" id="GO:0007508">
    <property type="term" value="P:larval heart development"/>
    <property type="evidence" value="ECO:0007669"/>
    <property type="project" value="TreeGrafter"/>
</dbReference>
<feature type="transmembrane region" description="Helical" evidence="2">
    <location>
        <begin position="291"/>
        <end position="312"/>
    </location>
</feature>
<dbReference type="AlphaFoldDB" id="A0A6J0HXC1"/>